<proteinExistence type="predicted"/>
<dbReference type="PROSITE" id="PS51257">
    <property type="entry name" value="PROKAR_LIPOPROTEIN"/>
    <property type="match status" value="1"/>
</dbReference>
<evidence type="ECO:0000256" key="1">
    <source>
        <dbReference type="SAM" id="SignalP"/>
    </source>
</evidence>
<name>A0A7C3HT85_MEIRU</name>
<protein>
    <recommendedName>
        <fullName evidence="3">Lipoprotein</fullName>
    </recommendedName>
</protein>
<sequence length="185" mass="20712">MRLLKLALLVLLPLLSGCPFPAPAPLPLDMFYFPENPTLCPEGVRTEVRMVSNDDGYFFGPLLFYPGNYREHNVEEVPSETEPGWGQGTFSAVRFQMSRPTTSPLRGEVLSLPLPPQEEWRGFYTLRIMPRINGARLPTLKLQCGDAPLLEYASQPGKLVFVILEDATAPSKLRVLQYGFPDFGP</sequence>
<evidence type="ECO:0008006" key="3">
    <source>
        <dbReference type="Google" id="ProtNLM"/>
    </source>
</evidence>
<feature type="chain" id="PRO_5028203486" description="Lipoprotein" evidence="1">
    <location>
        <begin position="25"/>
        <end position="185"/>
    </location>
</feature>
<reference evidence="2" key="1">
    <citation type="journal article" date="2020" name="mSystems">
        <title>Genome- and Community-Level Interaction Insights into Carbon Utilization and Element Cycling Functions of Hydrothermarchaeota in Hydrothermal Sediment.</title>
        <authorList>
            <person name="Zhou Z."/>
            <person name="Liu Y."/>
            <person name="Xu W."/>
            <person name="Pan J."/>
            <person name="Luo Z.H."/>
            <person name="Li M."/>
        </authorList>
    </citation>
    <scope>NUCLEOTIDE SEQUENCE [LARGE SCALE GENOMIC DNA]</scope>
    <source>
        <strain evidence="2">SpSt-524</strain>
    </source>
</reference>
<evidence type="ECO:0000313" key="2">
    <source>
        <dbReference type="EMBL" id="HFG21421.1"/>
    </source>
</evidence>
<organism evidence="2">
    <name type="scientific">Meiothermus ruber</name>
    <dbReference type="NCBI Taxonomy" id="277"/>
    <lineage>
        <taxon>Bacteria</taxon>
        <taxon>Thermotogati</taxon>
        <taxon>Deinococcota</taxon>
        <taxon>Deinococci</taxon>
        <taxon>Thermales</taxon>
        <taxon>Thermaceae</taxon>
        <taxon>Meiothermus</taxon>
    </lineage>
</organism>
<comment type="caution">
    <text evidence="2">The sequence shown here is derived from an EMBL/GenBank/DDBJ whole genome shotgun (WGS) entry which is preliminary data.</text>
</comment>
<dbReference type="AlphaFoldDB" id="A0A7C3HT85"/>
<feature type="signal peptide" evidence="1">
    <location>
        <begin position="1"/>
        <end position="24"/>
    </location>
</feature>
<gene>
    <name evidence="2" type="ORF">ENS82_12060</name>
</gene>
<accession>A0A7C3HT85</accession>
<keyword evidence="1" id="KW-0732">Signal</keyword>
<dbReference type="EMBL" id="DSWI01000028">
    <property type="protein sequence ID" value="HFG21421.1"/>
    <property type="molecule type" value="Genomic_DNA"/>
</dbReference>